<gene>
    <name evidence="1" type="ORF">POZ10_06345</name>
</gene>
<name>A0AAW6H0G9_BACUN</name>
<protein>
    <submittedName>
        <fullName evidence="1">GNAT family N-acetyltransferase</fullName>
    </submittedName>
</protein>
<accession>A0AAW6H0G9</accession>
<dbReference type="AlphaFoldDB" id="A0AAW6H0G9"/>
<sequence length="31" mass="3654">MLIMAYGDIECGKDFDSVKEHIYREVYNVKS</sequence>
<dbReference type="EMBL" id="JAQNSI010000180">
    <property type="protein sequence ID" value="MDC1900236.1"/>
    <property type="molecule type" value="Genomic_DNA"/>
</dbReference>
<feature type="non-terminal residue" evidence="1">
    <location>
        <position position="1"/>
    </location>
</feature>
<proteinExistence type="predicted"/>
<reference evidence="1" key="1">
    <citation type="submission" date="2022-10" db="EMBL/GenBank/DDBJ databases">
        <title>Human gut microbiome strain richness.</title>
        <authorList>
            <person name="Chen-Liaw A."/>
        </authorList>
    </citation>
    <scope>NUCLEOTIDE SEQUENCE</scope>
    <source>
        <strain evidence="1">1001713st1_F9_1001713B170221_170320</strain>
    </source>
</reference>
<evidence type="ECO:0000313" key="2">
    <source>
        <dbReference type="Proteomes" id="UP001222603"/>
    </source>
</evidence>
<dbReference type="Proteomes" id="UP001222603">
    <property type="component" value="Unassembled WGS sequence"/>
</dbReference>
<comment type="caution">
    <text evidence="1">The sequence shown here is derived from an EMBL/GenBank/DDBJ whole genome shotgun (WGS) entry which is preliminary data.</text>
</comment>
<evidence type="ECO:0000313" key="1">
    <source>
        <dbReference type="EMBL" id="MDC1900236.1"/>
    </source>
</evidence>
<organism evidence="1 2">
    <name type="scientific">Bacteroides uniformis</name>
    <dbReference type="NCBI Taxonomy" id="820"/>
    <lineage>
        <taxon>Bacteria</taxon>
        <taxon>Pseudomonadati</taxon>
        <taxon>Bacteroidota</taxon>
        <taxon>Bacteroidia</taxon>
        <taxon>Bacteroidales</taxon>
        <taxon>Bacteroidaceae</taxon>
        <taxon>Bacteroides</taxon>
    </lineage>
</organism>